<gene>
    <name evidence="1" type="ORF">B0H67DRAFT_321698</name>
</gene>
<dbReference type="EMBL" id="JAUKUA010000006">
    <property type="protein sequence ID" value="KAK0707749.1"/>
    <property type="molecule type" value="Genomic_DNA"/>
</dbReference>
<name>A0AA40DL69_9PEZI</name>
<protein>
    <submittedName>
        <fullName evidence="1">Uncharacterized protein</fullName>
    </submittedName>
</protein>
<sequence>MPSRRVHPTAITFLKGLSTLSRARILERWEISGLIRKKYHRFFFNFFPTNEYHVNTINTLLLDNYFHSPNVVFESMTNFTETLEWYLTALLKVGKKMVGTDTNLRELTLKKIEAVSRSLGSSEEAVWVKLDNPLVTGYKLSRQLHIHMI</sequence>
<dbReference type="Proteomes" id="UP001172102">
    <property type="component" value="Unassembled WGS sequence"/>
</dbReference>
<evidence type="ECO:0000313" key="1">
    <source>
        <dbReference type="EMBL" id="KAK0707749.1"/>
    </source>
</evidence>
<organism evidence="1 2">
    <name type="scientific">Lasiosphaeris hirsuta</name>
    <dbReference type="NCBI Taxonomy" id="260670"/>
    <lineage>
        <taxon>Eukaryota</taxon>
        <taxon>Fungi</taxon>
        <taxon>Dikarya</taxon>
        <taxon>Ascomycota</taxon>
        <taxon>Pezizomycotina</taxon>
        <taxon>Sordariomycetes</taxon>
        <taxon>Sordariomycetidae</taxon>
        <taxon>Sordariales</taxon>
        <taxon>Lasiosphaeriaceae</taxon>
        <taxon>Lasiosphaeris</taxon>
    </lineage>
</organism>
<keyword evidence="2" id="KW-1185">Reference proteome</keyword>
<reference evidence="1" key="1">
    <citation type="submission" date="2023-06" db="EMBL/GenBank/DDBJ databases">
        <title>Genome-scale phylogeny and comparative genomics of the fungal order Sordariales.</title>
        <authorList>
            <consortium name="Lawrence Berkeley National Laboratory"/>
            <person name="Hensen N."/>
            <person name="Bonometti L."/>
            <person name="Westerberg I."/>
            <person name="Brannstrom I.O."/>
            <person name="Guillou S."/>
            <person name="Cros-Aarteil S."/>
            <person name="Calhoun S."/>
            <person name="Haridas S."/>
            <person name="Kuo A."/>
            <person name="Mondo S."/>
            <person name="Pangilinan J."/>
            <person name="Riley R."/>
            <person name="Labutti K."/>
            <person name="Andreopoulos B."/>
            <person name="Lipzen A."/>
            <person name="Chen C."/>
            <person name="Yanf M."/>
            <person name="Daum C."/>
            <person name="Ng V."/>
            <person name="Clum A."/>
            <person name="Steindorff A."/>
            <person name="Ohm R."/>
            <person name="Martin F."/>
            <person name="Silar P."/>
            <person name="Natvig D."/>
            <person name="Lalanne C."/>
            <person name="Gautier V."/>
            <person name="Ament-Velasquez S.L."/>
            <person name="Kruys A."/>
            <person name="Hutchinson M.I."/>
            <person name="Powell A.J."/>
            <person name="Barry K."/>
            <person name="Miller A.N."/>
            <person name="Grigoriev I.V."/>
            <person name="Debuchy R."/>
            <person name="Gladieux P."/>
            <person name="Thoren M.H."/>
            <person name="Johannesson H."/>
        </authorList>
    </citation>
    <scope>NUCLEOTIDE SEQUENCE</scope>
    <source>
        <strain evidence="1">SMH4607-1</strain>
    </source>
</reference>
<accession>A0AA40DL69</accession>
<comment type="caution">
    <text evidence="1">The sequence shown here is derived from an EMBL/GenBank/DDBJ whole genome shotgun (WGS) entry which is preliminary data.</text>
</comment>
<evidence type="ECO:0000313" key="2">
    <source>
        <dbReference type="Proteomes" id="UP001172102"/>
    </source>
</evidence>
<proteinExistence type="predicted"/>
<dbReference type="AlphaFoldDB" id="A0AA40DL69"/>